<evidence type="ECO:0000313" key="11">
    <source>
        <dbReference type="EMBL" id="OBY11074.1"/>
    </source>
</evidence>
<dbReference type="AlphaFoldDB" id="A0A174WCB8"/>
<keyword evidence="5 9" id="KW-0812">Transmembrane</keyword>
<feature type="transmembrane region" description="Helical" evidence="9">
    <location>
        <begin position="296"/>
        <end position="318"/>
    </location>
</feature>
<dbReference type="Pfam" id="PF02378">
    <property type="entry name" value="PTS_EIIC"/>
    <property type="match status" value="1"/>
</dbReference>
<reference evidence="11 12" key="1">
    <citation type="submission" date="2016-06" db="EMBL/GenBank/DDBJ databases">
        <authorList>
            <person name="Kjaerup R.B."/>
            <person name="Dalgaard T.S."/>
            <person name="Juul-Madsen H.R."/>
        </authorList>
    </citation>
    <scope>NUCLEOTIDE SEQUENCE [LARGE SCALE GENOMIC DNA]</scope>
    <source>
        <strain evidence="11 12">373-A1</strain>
    </source>
</reference>
<dbReference type="InterPro" id="IPR051088">
    <property type="entry name" value="PTS_Sugar-EIIC/EIIB"/>
</dbReference>
<keyword evidence="7 8" id="KW-0472">Membrane</keyword>
<feature type="transmembrane region" description="Helical" evidence="9">
    <location>
        <begin position="27"/>
        <end position="48"/>
    </location>
</feature>
<feature type="transmembrane region" description="Helical" evidence="9">
    <location>
        <begin position="354"/>
        <end position="374"/>
    </location>
</feature>
<feature type="transmembrane region" description="Helical" evidence="9">
    <location>
        <begin position="76"/>
        <end position="97"/>
    </location>
</feature>
<protein>
    <recommendedName>
        <fullName evidence="8">Permease IIC component</fullName>
    </recommendedName>
</protein>
<dbReference type="NCBIfam" id="TIGR00410">
    <property type="entry name" value="lacE"/>
    <property type="match status" value="1"/>
</dbReference>
<comment type="function">
    <text evidence="8">The phosphoenolpyruvate-dependent sugar phosphotransferase system (PTS), a major carbohydrate active -transport system, catalyzes the phosphorylation of incoming sugar substrates concomitant with their translocation across the cell membrane.</text>
</comment>
<proteinExistence type="predicted"/>
<feature type="domain" description="PTS EIIC type-3" evidence="10">
    <location>
        <begin position="8"/>
        <end position="424"/>
    </location>
</feature>
<dbReference type="Proteomes" id="UP000092714">
    <property type="component" value="Unassembled WGS sequence"/>
</dbReference>
<comment type="caution">
    <text evidence="11">The sequence shown here is derived from an EMBL/GenBank/DDBJ whole genome shotgun (WGS) entry which is preliminary data.</text>
</comment>
<accession>A0A174WCB8</accession>
<organism evidence="11 12">
    <name type="scientific">Clostridium paraputrificum</name>
    <dbReference type="NCBI Taxonomy" id="29363"/>
    <lineage>
        <taxon>Bacteria</taxon>
        <taxon>Bacillati</taxon>
        <taxon>Bacillota</taxon>
        <taxon>Clostridia</taxon>
        <taxon>Eubacteriales</taxon>
        <taxon>Clostridiaceae</taxon>
        <taxon>Clostridium</taxon>
    </lineage>
</organism>
<evidence type="ECO:0000256" key="3">
    <source>
        <dbReference type="ARBA" id="ARBA00022475"/>
    </source>
</evidence>
<dbReference type="PANTHER" id="PTHR33989:SF4">
    <property type="entry name" value="PTS SYSTEM N,N'-DIACETYLCHITOBIOSE-SPECIFIC EIIC COMPONENT"/>
    <property type="match status" value="1"/>
</dbReference>
<feature type="transmembrane region" description="Helical" evidence="9">
    <location>
        <begin position="191"/>
        <end position="212"/>
    </location>
</feature>
<feature type="transmembrane region" description="Helical" evidence="9">
    <location>
        <begin position="143"/>
        <end position="163"/>
    </location>
</feature>
<dbReference type="GO" id="GO:0005886">
    <property type="term" value="C:plasma membrane"/>
    <property type="evidence" value="ECO:0007669"/>
    <property type="project" value="UniProtKB-SubCell"/>
</dbReference>
<evidence type="ECO:0000256" key="8">
    <source>
        <dbReference type="PIRNR" id="PIRNR006351"/>
    </source>
</evidence>
<dbReference type="InterPro" id="IPR004501">
    <property type="entry name" value="PTS_EIIC_3"/>
</dbReference>
<evidence type="ECO:0000256" key="4">
    <source>
        <dbReference type="ARBA" id="ARBA00022597"/>
    </source>
</evidence>
<dbReference type="eggNOG" id="COG1455">
    <property type="taxonomic scope" value="Bacteria"/>
</dbReference>
<evidence type="ECO:0000256" key="6">
    <source>
        <dbReference type="ARBA" id="ARBA00022989"/>
    </source>
</evidence>
<feature type="transmembrane region" description="Helical" evidence="9">
    <location>
        <begin position="232"/>
        <end position="252"/>
    </location>
</feature>
<dbReference type="GO" id="GO:0009401">
    <property type="term" value="P:phosphoenolpyruvate-dependent sugar phosphotransferase system"/>
    <property type="evidence" value="ECO:0007669"/>
    <property type="project" value="InterPro"/>
</dbReference>
<dbReference type="InterPro" id="IPR003352">
    <property type="entry name" value="PTS_EIIC"/>
</dbReference>
<evidence type="ECO:0000256" key="1">
    <source>
        <dbReference type="ARBA" id="ARBA00004651"/>
    </source>
</evidence>
<feature type="transmembrane region" description="Helical" evidence="9">
    <location>
        <begin position="404"/>
        <end position="425"/>
    </location>
</feature>
<dbReference type="InterPro" id="IPR004796">
    <property type="entry name" value="PTS_IIC_cello"/>
</dbReference>
<dbReference type="OrthoDB" id="1641940at2"/>
<dbReference type="PANTHER" id="PTHR33989">
    <property type="match status" value="1"/>
</dbReference>
<sequence length="439" mass="48280">MKKIMDYMERKVMPIANKIGNQVHIRAISAGMVSLVGIIILASIATLVQNLQVESYQNFITNTEAGQVIWNITQNIWWGCLAMYGLFVCATVGQSLWRNYGHNGLDGLCVALASYFVLIPWMAQVPNGKEAPIRAFGFINYTSFSADALFACMIIALVSVEILHRLSNVKAFKIKMPDVVPTAVSDSFSKLIPTMLTVIIFAVISYLIMRFADGKSFNQLITMAITKPLQGFSDNLVTAIVAPFVISFLWFFGIHGSNIVGPILAAVLAPLGMSNIEMYAQGVTDWSQYNVLTYQFISSFVNMGGAACTIGLIVAMFITNRRRHKVLLSLAGPTGAFNINEPIIFGFPIVLNPYLFIPFVIGPSIISAISYLAIKFQLVHPVVASVPWTTPPILNGFLATGMHWTGAALSVVNIVVVVLLYIPFLKLIERNEEKQLLNK</sequence>
<keyword evidence="6 9" id="KW-1133">Transmembrane helix</keyword>
<evidence type="ECO:0000256" key="7">
    <source>
        <dbReference type="ARBA" id="ARBA00023136"/>
    </source>
</evidence>
<evidence type="ECO:0000256" key="2">
    <source>
        <dbReference type="ARBA" id="ARBA00022448"/>
    </source>
</evidence>
<name>A0A174WCB8_9CLOT</name>
<dbReference type="RefSeq" id="WP_055184900.1">
    <property type="nucleotide sequence ID" value="NZ_CABHIH010000005.1"/>
</dbReference>
<feature type="transmembrane region" description="Helical" evidence="9">
    <location>
        <begin position="104"/>
        <end position="123"/>
    </location>
</feature>
<dbReference type="PIRSF" id="PIRSF006351">
    <property type="entry name" value="PTS_EIIC-Cellobiose"/>
    <property type="match status" value="1"/>
</dbReference>
<dbReference type="EMBL" id="MAPZ01000016">
    <property type="protein sequence ID" value="OBY11074.1"/>
    <property type="molecule type" value="Genomic_DNA"/>
</dbReference>
<feature type="transmembrane region" description="Helical" evidence="9">
    <location>
        <begin position="259"/>
        <end position="276"/>
    </location>
</feature>
<dbReference type="GO" id="GO:0008982">
    <property type="term" value="F:protein-N(PI)-phosphohistidine-sugar phosphotransferase activity"/>
    <property type="evidence" value="ECO:0007669"/>
    <property type="project" value="UniProtKB-UniRule"/>
</dbReference>
<dbReference type="PROSITE" id="PS51105">
    <property type="entry name" value="PTS_EIIC_TYPE_3"/>
    <property type="match status" value="1"/>
</dbReference>
<evidence type="ECO:0000313" key="12">
    <source>
        <dbReference type="Proteomes" id="UP000092714"/>
    </source>
</evidence>
<keyword evidence="4 8" id="KW-0762">Sugar transport</keyword>
<keyword evidence="2 8" id="KW-0813">Transport</keyword>
<evidence type="ECO:0000256" key="9">
    <source>
        <dbReference type="SAM" id="Phobius"/>
    </source>
</evidence>
<evidence type="ECO:0000256" key="5">
    <source>
        <dbReference type="ARBA" id="ARBA00022692"/>
    </source>
</evidence>
<evidence type="ECO:0000259" key="10">
    <source>
        <dbReference type="PROSITE" id="PS51105"/>
    </source>
</evidence>
<keyword evidence="3 8" id="KW-1003">Cell membrane</keyword>
<keyword evidence="12" id="KW-1185">Reference proteome</keyword>
<gene>
    <name evidence="11" type="ORF">CP373A1_06145</name>
</gene>
<comment type="subcellular location">
    <subcellularLocation>
        <location evidence="1">Cell membrane</location>
        <topology evidence="1">Multi-pass membrane protein</topology>
    </subcellularLocation>
</comment>